<protein>
    <submittedName>
        <fullName evidence="1">Uncharacterized protein</fullName>
    </submittedName>
</protein>
<dbReference type="EMBL" id="RRYP01008475">
    <property type="protein sequence ID" value="TNV79751.1"/>
    <property type="molecule type" value="Genomic_DNA"/>
</dbReference>
<sequence length="137" mass="15540">MRPYTWVRSNSARGTFFKSLHLFLSQQMRSGVWLQAAHARRIALARMLALMKVLLTPSISSISPDLSKLQTTKQIIRAMMPAIRQLSSTVTVPKMRLPRISDSSAFTSPTKKMLSQMRASTDIQDCFPILTRRLDCI</sequence>
<proteinExistence type="predicted"/>
<keyword evidence="2" id="KW-1185">Reference proteome</keyword>
<comment type="caution">
    <text evidence="1">The sequence shown here is derived from an EMBL/GenBank/DDBJ whole genome shotgun (WGS) entry which is preliminary data.</text>
</comment>
<name>A0A8J8NTB7_HALGN</name>
<reference evidence="1" key="1">
    <citation type="submission" date="2019-06" db="EMBL/GenBank/DDBJ databases">
        <authorList>
            <person name="Zheng W."/>
        </authorList>
    </citation>
    <scope>NUCLEOTIDE SEQUENCE</scope>
    <source>
        <strain evidence="1">QDHG01</strain>
    </source>
</reference>
<dbReference type="Proteomes" id="UP000785679">
    <property type="component" value="Unassembled WGS sequence"/>
</dbReference>
<evidence type="ECO:0000313" key="2">
    <source>
        <dbReference type="Proteomes" id="UP000785679"/>
    </source>
</evidence>
<organism evidence="1 2">
    <name type="scientific">Halteria grandinella</name>
    <dbReference type="NCBI Taxonomy" id="5974"/>
    <lineage>
        <taxon>Eukaryota</taxon>
        <taxon>Sar</taxon>
        <taxon>Alveolata</taxon>
        <taxon>Ciliophora</taxon>
        <taxon>Intramacronucleata</taxon>
        <taxon>Spirotrichea</taxon>
        <taxon>Stichotrichia</taxon>
        <taxon>Sporadotrichida</taxon>
        <taxon>Halteriidae</taxon>
        <taxon>Halteria</taxon>
    </lineage>
</organism>
<gene>
    <name evidence="1" type="ORF">FGO68_gene9222</name>
</gene>
<evidence type="ECO:0000313" key="1">
    <source>
        <dbReference type="EMBL" id="TNV79751.1"/>
    </source>
</evidence>
<dbReference type="AlphaFoldDB" id="A0A8J8NTB7"/>
<accession>A0A8J8NTB7</accession>